<dbReference type="Pfam" id="PF04773">
    <property type="entry name" value="FecR"/>
    <property type="match status" value="1"/>
</dbReference>
<sequence>MSDPQPLFEDLLSELLDGELDDADRALLLELLKQNPALLEDARQHLDLAGRLTDLRSPRGDEAFVQSVSTHLRQVADEDPNAFPQRVTGRIQRSRRRRILVGALTLAACIAATTLPALLRKSTPTRPSAPAVALAITLPDARGSETRLESYPVGQEVHLRSGRMKLEFINGAVVAVESPAHFTIRSAEEIDLHSGNLNAWCPESAHGFRVSTQTAQLKDLGTSFGVSVGPDGTSDFLVLEGEVEVSNQGAQRTLLQGAAVRASSRHELKDADFETSAFTHTWPLASGIVSTRGEVIPAPPNIPEVVAAHEDDSHVIVIPERRNIELPDRIPADIQDPGVYEAETISNPHPLLSSPGTRGRSYLIRYNPVGIVDVGAFKRFEGSVTFDRPVLAIITATSKLDASDSFASAAPLPATAEDITMRGLEGRQPPHPTDGVQLSADRRTVSVIFWAGESVDEIRVITAEN</sequence>
<dbReference type="PANTHER" id="PTHR30273:SF2">
    <property type="entry name" value="PROTEIN FECR"/>
    <property type="match status" value="1"/>
</dbReference>
<feature type="domain" description="FecR protein" evidence="2">
    <location>
        <begin position="162"/>
        <end position="244"/>
    </location>
</feature>
<accession>A0A840UYX2</accession>
<name>A0A840UYX2_9BACT</name>
<dbReference type="PANTHER" id="PTHR30273">
    <property type="entry name" value="PERIPLASMIC SIGNAL SENSOR AND SIGMA FACTOR ACTIVATOR FECR-RELATED"/>
    <property type="match status" value="1"/>
</dbReference>
<feature type="transmembrane region" description="Helical" evidence="1">
    <location>
        <begin position="99"/>
        <end position="119"/>
    </location>
</feature>
<evidence type="ECO:0000259" key="2">
    <source>
        <dbReference type="Pfam" id="PF04773"/>
    </source>
</evidence>
<dbReference type="AlphaFoldDB" id="A0A840UYX2"/>
<evidence type="ECO:0000313" key="3">
    <source>
        <dbReference type="EMBL" id="MBB5351327.1"/>
    </source>
</evidence>
<keyword evidence="1" id="KW-1133">Transmembrane helix</keyword>
<protein>
    <submittedName>
        <fullName evidence="3">Ferric-dicitrate binding protein FerR (Iron transport regulator)</fullName>
    </submittedName>
</protein>
<keyword evidence="4" id="KW-1185">Reference proteome</keyword>
<dbReference type="EMBL" id="JACHFD010000006">
    <property type="protein sequence ID" value="MBB5351327.1"/>
    <property type="molecule type" value="Genomic_DNA"/>
</dbReference>
<comment type="caution">
    <text evidence="3">The sequence shown here is derived from an EMBL/GenBank/DDBJ whole genome shotgun (WGS) entry which is preliminary data.</text>
</comment>
<gene>
    <name evidence="3" type="ORF">HNR46_001563</name>
</gene>
<dbReference type="InterPro" id="IPR012373">
    <property type="entry name" value="Ferrdict_sens_TM"/>
</dbReference>
<organism evidence="3 4">
    <name type="scientific">Haloferula luteola</name>
    <dbReference type="NCBI Taxonomy" id="595692"/>
    <lineage>
        <taxon>Bacteria</taxon>
        <taxon>Pseudomonadati</taxon>
        <taxon>Verrucomicrobiota</taxon>
        <taxon>Verrucomicrobiia</taxon>
        <taxon>Verrucomicrobiales</taxon>
        <taxon>Verrucomicrobiaceae</taxon>
        <taxon>Haloferula</taxon>
    </lineage>
</organism>
<dbReference type="GO" id="GO:0016989">
    <property type="term" value="F:sigma factor antagonist activity"/>
    <property type="evidence" value="ECO:0007669"/>
    <property type="project" value="TreeGrafter"/>
</dbReference>
<dbReference type="RefSeq" id="WP_184017402.1">
    <property type="nucleotide sequence ID" value="NZ_JACHFD010000006.1"/>
</dbReference>
<evidence type="ECO:0000313" key="4">
    <source>
        <dbReference type="Proteomes" id="UP000557717"/>
    </source>
</evidence>
<proteinExistence type="predicted"/>
<dbReference type="Gene3D" id="2.60.120.1440">
    <property type="match status" value="1"/>
</dbReference>
<dbReference type="InterPro" id="IPR006860">
    <property type="entry name" value="FecR"/>
</dbReference>
<evidence type="ECO:0000256" key="1">
    <source>
        <dbReference type="SAM" id="Phobius"/>
    </source>
</evidence>
<dbReference type="Proteomes" id="UP000557717">
    <property type="component" value="Unassembled WGS sequence"/>
</dbReference>
<reference evidence="3 4" key="1">
    <citation type="submission" date="2020-08" db="EMBL/GenBank/DDBJ databases">
        <title>Genomic Encyclopedia of Type Strains, Phase IV (KMG-IV): sequencing the most valuable type-strain genomes for metagenomic binning, comparative biology and taxonomic classification.</title>
        <authorList>
            <person name="Goeker M."/>
        </authorList>
    </citation>
    <scope>NUCLEOTIDE SEQUENCE [LARGE SCALE GENOMIC DNA]</scope>
    <source>
        <strain evidence="3 4">YC6886</strain>
    </source>
</reference>
<keyword evidence="1" id="KW-0472">Membrane</keyword>
<keyword evidence="1" id="KW-0812">Transmembrane</keyword>